<comment type="subcellular location">
    <subcellularLocation>
        <location evidence="1">Endoplasmic reticulum membrane</location>
        <topology evidence="1">Single-pass type I membrane protein</topology>
    </subcellularLocation>
</comment>
<dbReference type="EMBL" id="MVBO01000106">
    <property type="protein sequence ID" value="OZJ03069.1"/>
    <property type="molecule type" value="Genomic_DNA"/>
</dbReference>
<evidence type="ECO:0000313" key="16">
    <source>
        <dbReference type="EMBL" id="OZJ03069.1"/>
    </source>
</evidence>
<accession>A0A261XXH3</accession>
<dbReference type="GO" id="GO:0006816">
    <property type="term" value="P:calcium ion transport"/>
    <property type="evidence" value="ECO:0007669"/>
    <property type="project" value="UniProtKB-KW"/>
</dbReference>
<evidence type="ECO:0000256" key="4">
    <source>
        <dbReference type="ARBA" id="ARBA00022448"/>
    </source>
</evidence>
<feature type="chain" id="PRO_5012289011" description="Store-operated calcium entry-associated regulatory factor" evidence="15">
    <location>
        <begin position="22"/>
        <end position="253"/>
    </location>
</feature>
<evidence type="ECO:0000256" key="6">
    <source>
        <dbReference type="ARBA" id="ARBA00022692"/>
    </source>
</evidence>
<organism evidence="16 17">
    <name type="scientific">Bifiguratus adelaidae</name>
    <dbReference type="NCBI Taxonomy" id="1938954"/>
    <lineage>
        <taxon>Eukaryota</taxon>
        <taxon>Fungi</taxon>
        <taxon>Fungi incertae sedis</taxon>
        <taxon>Mucoromycota</taxon>
        <taxon>Mucoromycotina</taxon>
        <taxon>Endogonomycetes</taxon>
        <taxon>Endogonales</taxon>
        <taxon>Endogonales incertae sedis</taxon>
        <taxon>Bifiguratus</taxon>
    </lineage>
</organism>
<name>A0A261XXH3_9FUNG</name>
<evidence type="ECO:0000256" key="15">
    <source>
        <dbReference type="SAM" id="SignalP"/>
    </source>
</evidence>
<evidence type="ECO:0000256" key="13">
    <source>
        <dbReference type="ARBA" id="ARBA00031116"/>
    </source>
</evidence>
<evidence type="ECO:0000313" key="17">
    <source>
        <dbReference type="Proteomes" id="UP000242875"/>
    </source>
</evidence>
<evidence type="ECO:0000256" key="11">
    <source>
        <dbReference type="ARBA" id="ARBA00023065"/>
    </source>
</evidence>
<keyword evidence="10 14" id="KW-1133">Transmembrane helix</keyword>
<keyword evidence="6 14" id="KW-0812">Transmembrane</keyword>
<evidence type="ECO:0000256" key="5">
    <source>
        <dbReference type="ARBA" id="ARBA00022568"/>
    </source>
</evidence>
<keyword evidence="11" id="KW-0406">Ion transport</keyword>
<comment type="caution">
    <text evidence="16">The sequence shown here is derived from an EMBL/GenBank/DDBJ whole genome shotgun (WGS) entry which is preliminary data.</text>
</comment>
<dbReference type="Pfam" id="PF06682">
    <property type="entry name" value="SARAF"/>
    <property type="match status" value="1"/>
</dbReference>
<evidence type="ECO:0000256" key="12">
    <source>
        <dbReference type="ARBA" id="ARBA00023136"/>
    </source>
</evidence>
<evidence type="ECO:0000256" key="14">
    <source>
        <dbReference type="SAM" id="Phobius"/>
    </source>
</evidence>
<dbReference type="PANTHER" id="PTHR15929">
    <property type="entry name" value="STORE-OPERATED CALCIUM ENTRY-ASSOCIATED REGULATORY FACTOR"/>
    <property type="match status" value="1"/>
</dbReference>
<evidence type="ECO:0000256" key="10">
    <source>
        <dbReference type="ARBA" id="ARBA00022989"/>
    </source>
</evidence>
<keyword evidence="8" id="KW-0256">Endoplasmic reticulum</keyword>
<dbReference type="InterPro" id="IPR009567">
    <property type="entry name" value="SARAF"/>
</dbReference>
<keyword evidence="9" id="KW-0106">Calcium</keyword>
<keyword evidence="4" id="KW-0813">Transport</keyword>
<evidence type="ECO:0000256" key="8">
    <source>
        <dbReference type="ARBA" id="ARBA00022824"/>
    </source>
</evidence>
<evidence type="ECO:0000256" key="1">
    <source>
        <dbReference type="ARBA" id="ARBA00004115"/>
    </source>
</evidence>
<keyword evidence="5" id="KW-0109">Calcium transport</keyword>
<keyword evidence="17" id="KW-1185">Reference proteome</keyword>
<evidence type="ECO:0000256" key="9">
    <source>
        <dbReference type="ARBA" id="ARBA00022837"/>
    </source>
</evidence>
<keyword evidence="7 15" id="KW-0732">Signal</keyword>
<keyword evidence="12 14" id="KW-0472">Membrane</keyword>
<dbReference type="GO" id="GO:2001256">
    <property type="term" value="P:regulation of store-operated calcium entry"/>
    <property type="evidence" value="ECO:0007669"/>
    <property type="project" value="InterPro"/>
</dbReference>
<dbReference type="OrthoDB" id="20303at2759"/>
<proteinExistence type="inferred from homology"/>
<evidence type="ECO:0000256" key="7">
    <source>
        <dbReference type="ARBA" id="ARBA00022729"/>
    </source>
</evidence>
<dbReference type="PANTHER" id="PTHR15929:SF0">
    <property type="entry name" value="STORE-OPERATED CALCIUM ENTRY-ASSOCIATED REGULATORY FACTOR"/>
    <property type="match status" value="1"/>
</dbReference>
<evidence type="ECO:0000256" key="3">
    <source>
        <dbReference type="ARBA" id="ARBA00016584"/>
    </source>
</evidence>
<evidence type="ECO:0000256" key="2">
    <source>
        <dbReference type="ARBA" id="ARBA00006833"/>
    </source>
</evidence>
<feature type="signal peptide" evidence="15">
    <location>
        <begin position="1"/>
        <end position="21"/>
    </location>
</feature>
<feature type="transmembrane region" description="Helical" evidence="14">
    <location>
        <begin position="180"/>
        <end position="200"/>
    </location>
</feature>
<dbReference type="GO" id="GO:0005789">
    <property type="term" value="C:endoplasmic reticulum membrane"/>
    <property type="evidence" value="ECO:0007669"/>
    <property type="project" value="UniProtKB-SubCell"/>
</dbReference>
<comment type="similarity">
    <text evidence="2">Belongs to the SARAF family.</text>
</comment>
<sequence>MTCVPLYRLLLALYLLSAVTARSGPPHPVINLLYTPTLHFSRNLHTVSQFNTPVPHIQCIGGSGCRGHFVPSRIACYNTGYDGARVQWSCEVPANERLDPSLKLGISRVTCEDAEGRVGAEGVRVVAGSCGVEITLVRDGEHEGDFRVLRSEIRTKKTEWDDPRFGGGGRRLITTPWYRWSGWSVVGAMVFMVGMGWIVWRRLRVEMRKGKDYRDMPQVTLSFPSDGPTSQYGPSPYGNYVGYGHMSMPTRRR</sequence>
<dbReference type="AlphaFoldDB" id="A0A261XXH3"/>
<gene>
    <name evidence="16" type="ORF">BZG36_04612</name>
</gene>
<dbReference type="Proteomes" id="UP000242875">
    <property type="component" value="Unassembled WGS sequence"/>
</dbReference>
<protein>
    <recommendedName>
        <fullName evidence="3">Store-operated calcium entry-associated regulatory factor</fullName>
    </recommendedName>
    <alternativeName>
        <fullName evidence="13">Transmembrane protein 66</fullName>
    </alternativeName>
</protein>
<reference evidence="16 17" key="1">
    <citation type="journal article" date="2017" name="Mycologia">
        <title>Bifiguratus adelaidae, gen. et sp. nov., a new member of Mucoromycotina in endophytic and soil-dwelling habitats.</title>
        <authorList>
            <person name="Torres-Cruz T.J."/>
            <person name="Billingsley Tobias T.L."/>
            <person name="Almatruk M."/>
            <person name="Hesse C."/>
            <person name="Kuske C.R."/>
            <person name="Desiro A."/>
            <person name="Benucci G.M."/>
            <person name="Bonito G."/>
            <person name="Stajich J.E."/>
            <person name="Dunlap C."/>
            <person name="Arnold A.E."/>
            <person name="Porras-Alfaro A."/>
        </authorList>
    </citation>
    <scope>NUCLEOTIDE SEQUENCE [LARGE SCALE GENOMIC DNA]</scope>
    <source>
        <strain evidence="16 17">AZ0501</strain>
    </source>
</reference>